<evidence type="ECO:0000313" key="3">
    <source>
        <dbReference type="Proteomes" id="UP000604825"/>
    </source>
</evidence>
<gene>
    <name evidence="2" type="ORF">NCGR_LOCUS30916</name>
</gene>
<dbReference type="AlphaFoldDB" id="A0A811PL23"/>
<evidence type="ECO:0000256" key="1">
    <source>
        <dbReference type="SAM" id="SignalP"/>
    </source>
</evidence>
<dbReference type="InterPro" id="IPR009540">
    <property type="entry name" value="BAP"/>
</dbReference>
<dbReference type="Proteomes" id="UP000604825">
    <property type="component" value="Unassembled WGS sequence"/>
</dbReference>
<comment type="caution">
    <text evidence="2">The sequence shown here is derived from an EMBL/GenBank/DDBJ whole genome shotgun (WGS) entry which is preliminary data.</text>
</comment>
<dbReference type="OrthoDB" id="10468578at2759"/>
<organism evidence="2 3">
    <name type="scientific">Miscanthus lutarioriparius</name>
    <dbReference type="NCBI Taxonomy" id="422564"/>
    <lineage>
        <taxon>Eukaryota</taxon>
        <taxon>Viridiplantae</taxon>
        <taxon>Streptophyta</taxon>
        <taxon>Embryophyta</taxon>
        <taxon>Tracheophyta</taxon>
        <taxon>Spermatophyta</taxon>
        <taxon>Magnoliopsida</taxon>
        <taxon>Liliopsida</taxon>
        <taxon>Poales</taxon>
        <taxon>Poaceae</taxon>
        <taxon>PACMAD clade</taxon>
        <taxon>Panicoideae</taxon>
        <taxon>Andropogonodae</taxon>
        <taxon>Andropogoneae</taxon>
        <taxon>Saccharinae</taxon>
        <taxon>Miscanthus</taxon>
    </lineage>
</organism>
<reference evidence="2" key="1">
    <citation type="submission" date="2020-10" db="EMBL/GenBank/DDBJ databases">
        <authorList>
            <person name="Han B."/>
            <person name="Lu T."/>
            <person name="Zhao Q."/>
            <person name="Huang X."/>
            <person name="Zhao Y."/>
        </authorList>
    </citation>
    <scope>NUCLEOTIDE SEQUENCE</scope>
</reference>
<keyword evidence="1" id="KW-0732">Signal</keyword>
<name>A0A811PL23_9POAL</name>
<evidence type="ECO:0000313" key="2">
    <source>
        <dbReference type="EMBL" id="CAD6246670.1"/>
    </source>
</evidence>
<sequence>MAKCLEHTRIRGLCLLFMVLLACSVVHAQIIRGETKEDSNTKSMMMTTTSPTSYIIVMSGGDDKCYQDMRRLVWICKKTLKWFMKLIDCLKECPGC</sequence>
<dbReference type="PROSITE" id="PS51257">
    <property type="entry name" value="PROKAR_LIPOPROTEIN"/>
    <property type="match status" value="1"/>
</dbReference>
<protein>
    <submittedName>
        <fullName evidence="2">Uncharacterized protein</fullName>
    </submittedName>
</protein>
<feature type="chain" id="PRO_5032856644" evidence="1">
    <location>
        <begin position="29"/>
        <end position="96"/>
    </location>
</feature>
<accession>A0A811PL23</accession>
<proteinExistence type="predicted"/>
<dbReference type="Pfam" id="PF06639">
    <property type="entry name" value="BAP"/>
    <property type="match status" value="1"/>
</dbReference>
<dbReference type="EMBL" id="CAJGYO010000007">
    <property type="protein sequence ID" value="CAD6246670.1"/>
    <property type="molecule type" value="Genomic_DNA"/>
</dbReference>
<feature type="signal peptide" evidence="1">
    <location>
        <begin position="1"/>
        <end position="28"/>
    </location>
</feature>
<keyword evidence="3" id="KW-1185">Reference proteome</keyword>